<accession>A0ABQ6Z3C6</accession>
<name>A0ABQ6Z3C6_9ENTE</name>
<evidence type="ECO:0000256" key="1">
    <source>
        <dbReference type="ARBA" id="ARBA00006479"/>
    </source>
</evidence>
<evidence type="ECO:0000313" key="3">
    <source>
        <dbReference type="Proteomes" id="UP000782705"/>
    </source>
</evidence>
<dbReference type="EMBL" id="MAEL01000005">
    <property type="protein sequence ID" value="KAF1305854.1"/>
    <property type="molecule type" value="Genomic_DNA"/>
</dbReference>
<dbReference type="CDD" id="cd24152">
    <property type="entry name" value="ASKHA_NBD_ROK-like"/>
    <property type="match status" value="1"/>
</dbReference>
<dbReference type="RefSeq" id="WP_161900974.1">
    <property type="nucleotide sequence ID" value="NZ_MAEL01000005.1"/>
</dbReference>
<reference evidence="2 3" key="1">
    <citation type="submission" date="2016-06" db="EMBL/GenBank/DDBJ databases">
        <title>Four novel species of enterococci isolated from chicken manure.</title>
        <authorList>
            <person name="Van Tyne D."/>
        </authorList>
    </citation>
    <scope>NUCLEOTIDE SEQUENCE [LARGE SCALE GENOMIC DNA]</scope>
    <source>
        <strain evidence="2 3">CU12B</strain>
    </source>
</reference>
<dbReference type="InterPro" id="IPR043129">
    <property type="entry name" value="ATPase_NBD"/>
</dbReference>
<protein>
    <recommendedName>
        <fullName evidence="4">ROK family protein</fullName>
    </recommendedName>
</protein>
<dbReference type="Gene3D" id="3.30.420.40">
    <property type="match status" value="2"/>
</dbReference>
<organism evidence="2 3">
    <name type="scientific">Candidatus Enterococcus willemsii</name>
    <dbReference type="NCBI Taxonomy" id="1857215"/>
    <lineage>
        <taxon>Bacteria</taxon>
        <taxon>Bacillati</taxon>
        <taxon>Bacillota</taxon>
        <taxon>Bacilli</taxon>
        <taxon>Lactobacillales</taxon>
        <taxon>Enterococcaceae</taxon>
        <taxon>Enterococcus</taxon>
    </lineage>
</organism>
<evidence type="ECO:0000313" key="2">
    <source>
        <dbReference type="EMBL" id="KAF1305854.1"/>
    </source>
</evidence>
<evidence type="ECO:0008006" key="4">
    <source>
        <dbReference type="Google" id="ProtNLM"/>
    </source>
</evidence>
<dbReference type="InterPro" id="IPR000600">
    <property type="entry name" value="ROK"/>
</dbReference>
<dbReference type="PANTHER" id="PTHR18964">
    <property type="entry name" value="ROK (REPRESSOR, ORF, KINASE) FAMILY"/>
    <property type="match status" value="1"/>
</dbReference>
<dbReference type="SUPFAM" id="SSF53067">
    <property type="entry name" value="Actin-like ATPase domain"/>
    <property type="match status" value="1"/>
</dbReference>
<comment type="similarity">
    <text evidence="1">Belongs to the ROK (NagC/XylR) family.</text>
</comment>
<dbReference type="PANTHER" id="PTHR18964:SF170">
    <property type="entry name" value="SUGAR KINASE"/>
    <property type="match status" value="1"/>
</dbReference>
<gene>
    <name evidence="2" type="ORF">BAU17_13080</name>
</gene>
<dbReference type="Proteomes" id="UP000782705">
    <property type="component" value="Unassembled WGS sequence"/>
</dbReference>
<comment type="caution">
    <text evidence="2">The sequence shown here is derived from an EMBL/GenBank/DDBJ whole genome shotgun (WGS) entry which is preliminary data.</text>
</comment>
<dbReference type="Pfam" id="PF00480">
    <property type="entry name" value="ROK"/>
    <property type="match status" value="1"/>
</dbReference>
<sequence>MSEQYISIDIGGTFIKSAVIDGKGKVGEVSKVQTPHTLKELLASLQTIVAKQTVQGIAISTPGKVDIEQGMIYHGGALPFLDKVPMKQIMEEQFNIPCALSNDGKAAALAELWLGNLQHVSNGAAIVLGTGVGGGVIINGALLHGSHFQAGELSFLLRSPENSTMQNVIGYSGSAVRLVKEAAKQFGLAKADGHQVFQAFEADENARTFLQAYCREIAFVILNLQAILDLEKVVIGGGISEQPLVLTEIRAQYEQLRTGNAMLSSNVIPVEIATCAFYNNANLLGALYQLLLQEGKL</sequence>
<keyword evidence="3" id="KW-1185">Reference proteome</keyword>
<proteinExistence type="inferred from homology"/>